<dbReference type="InterPro" id="IPR000014">
    <property type="entry name" value="PAS"/>
</dbReference>
<dbReference type="SUPFAM" id="SSF55785">
    <property type="entry name" value="PYP-like sensor domain (PAS domain)"/>
    <property type="match status" value="1"/>
</dbReference>
<proteinExistence type="predicted"/>
<dbReference type="CDD" id="cd00130">
    <property type="entry name" value="PAS"/>
    <property type="match status" value="1"/>
</dbReference>
<dbReference type="AlphaFoldDB" id="A0A9Q4PRZ6"/>
<dbReference type="Gene3D" id="3.30.450.20">
    <property type="entry name" value="PAS domain"/>
    <property type="match status" value="1"/>
</dbReference>
<gene>
    <name evidence="2" type="ORF">O6B32_04155</name>
</gene>
<dbReference type="InterPro" id="IPR035965">
    <property type="entry name" value="PAS-like_dom_sf"/>
</dbReference>
<name>A0A9Q4PRZ6_9BACT</name>
<dbReference type="GO" id="GO:0006355">
    <property type="term" value="P:regulation of DNA-templated transcription"/>
    <property type="evidence" value="ECO:0007669"/>
    <property type="project" value="InterPro"/>
</dbReference>
<dbReference type="EMBL" id="JAPXGO010000002">
    <property type="protein sequence ID" value="MCZ6159668.1"/>
    <property type="molecule type" value="Genomic_DNA"/>
</dbReference>
<evidence type="ECO:0000313" key="2">
    <source>
        <dbReference type="EMBL" id="MCZ6159668.1"/>
    </source>
</evidence>
<accession>A0A9Q4PRZ6</accession>
<dbReference type="InterPro" id="IPR013767">
    <property type="entry name" value="PAS_fold"/>
</dbReference>
<protein>
    <submittedName>
        <fullName evidence="2">PAS domain S-box protein</fullName>
    </submittedName>
</protein>
<dbReference type="NCBIfam" id="TIGR00229">
    <property type="entry name" value="sensory_box"/>
    <property type="match status" value="1"/>
</dbReference>
<organism evidence="2 3">
    <name type="scientific">Campylobacter ureolyticus</name>
    <dbReference type="NCBI Taxonomy" id="827"/>
    <lineage>
        <taxon>Bacteria</taxon>
        <taxon>Pseudomonadati</taxon>
        <taxon>Campylobacterota</taxon>
        <taxon>Epsilonproteobacteria</taxon>
        <taxon>Campylobacterales</taxon>
        <taxon>Campylobacteraceae</taxon>
        <taxon>Campylobacter</taxon>
    </lineage>
</organism>
<dbReference type="PROSITE" id="PS50112">
    <property type="entry name" value="PAS"/>
    <property type="match status" value="1"/>
</dbReference>
<dbReference type="Pfam" id="PF00989">
    <property type="entry name" value="PAS"/>
    <property type="match status" value="1"/>
</dbReference>
<dbReference type="Proteomes" id="UP001075225">
    <property type="component" value="Unassembled WGS sequence"/>
</dbReference>
<evidence type="ECO:0000259" key="1">
    <source>
        <dbReference type="PROSITE" id="PS50112"/>
    </source>
</evidence>
<dbReference type="RefSeq" id="WP_269482943.1">
    <property type="nucleotide sequence ID" value="NZ_JAPXGO010000002.1"/>
</dbReference>
<evidence type="ECO:0000313" key="3">
    <source>
        <dbReference type="Proteomes" id="UP001075225"/>
    </source>
</evidence>
<comment type="caution">
    <text evidence="2">The sequence shown here is derived from an EMBL/GenBank/DDBJ whole genome shotgun (WGS) entry which is preliminary data.</text>
</comment>
<sequence>MGIEKPIPIDEKIELDPERYFISSTDLKGIITSVNIYFSKISGYSEKELIGSPHNIVRHPDMPRIIFKTMWDQIQTGKNMCAVIKAKKWQILLSYN</sequence>
<reference evidence="2" key="1">
    <citation type="submission" date="2022-12" db="EMBL/GenBank/DDBJ databases">
        <title>Species Delineation and Comparative Genomics within the Campylobacter ureolyticus Complex.</title>
        <authorList>
            <person name="Maki J."/>
            <person name="Howard M."/>
            <person name="Connelly S."/>
            <person name="Hardy D.J."/>
            <person name="Cameron A."/>
        </authorList>
    </citation>
    <scope>NUCLEOTIDE SEQUENCE</scope>
    <source>
        <strain evidence="2">URMC_787</strain>
    </source>
</reference>
<feature type="domain" description="PAS" evidence="1">
    <location>
        <begin position="26"/>
        <end position="51"/>
    </location>
</feature>